<feature type="domain" description="Methyltransferase" evidence="1">
    <location>
        <begin position="73"/>
        <end position="145"/>
    </location>
</feature>
<dbReference type="GO" id="GO:0032259">
    <property type="term" value="P:methylation"/>
    <property type="evidence" value="ECO:0007669"/>
    <property type="project" value="UniProtKB-KW"/>
</dbReference>
<accession>A0AAJ2C5I8</accession>
<dbReference type="GO" id="GO:0008168">
    <property type="term" value="F:methyltransferase activity"/>
    <property type="evidence" value="ECO:0007669"/>
    <property type="project" value="UniProtKB-KW"/>
</dbReference>
<name>A0AAJ2C5I8_ACIDE</name>
<evidence type="ECO:0000259" key="1">
    <source>
        <dbReference type="Pfam" id="PF13649"/>
    </source>
</evidence>
<evidence type="ECO:0000313" key="5">
    <source>
        <dbReference type="Proteomes" id="UP001253458"/>
    </source>
</evidence>
<gene>
    <name evidence="2" type="ORF">J2W88_001416</name>
    <name evidence="3" type="ORF">J2W93_001739</name>
</gene>
<dbReference type="Proteomes" id="UP001253458">
    <property type="component" value="Unassembled WGS sequence"/>
</dbReference>
<comment type="caution">
    <text evidence="2">The sequence shown here is derived from an EMBL/GenBank/DDBJ whole genome shotgun (WGS) entry which is preliminary data.</text>
</comment>
<evidence type="ECO:0000313" key="2">
    <source>
        <dbReference type="EMBL" id="MDR6766151.1"/>
    </source>
</evidence>
<keyword evidence="4" id="KW-1185">Reference proteome</keyword>
<protein>
    <submittedName>
        <fullName evidence="2">SAM-dependent methyltransferase</fullName>
    </submittedName>
</protein>
<dbReference type="InterPro" id="IPR041698">
    <property type="entry name" value="Methyltransf_25"/>
</dbReference>
<proteinExistence type="predicted"/>
<dbReference type="EMBL" id="JAVDTS010000002">
    <property type="protein sequence ID" value="MDR6836911.1"/>
    <property type="molecule type" value="Genomic_DNA"/>
</dbReference>
<dbReference type="Gene3D" id="3.40.50.150">
    <property type="entry name" value="Vaccinia Virus protein VP39"/>
    <property type="match status" value="1"/>
</dbReference>
<dbReference type="EMBL" id="JAVDTL010000002">
    <property type="protein sequence ID" value="MDR6766151.1"/>
    <property type="molecule type" value="Genomic_DNA"/>
</dbReference>
<sequence length="200" mass="22632">MIERLKRAWFSLEDRLFDLHYGIDTRHREADLMAVPTGITTVAHATSYQAVWTRNLRVLICAARRHAELHVFVDVGAGKGKACIYASRHFANVIGVEYSAGLLREAKANCDRSGKRNITLLLADACEYDLPAQACLVFLFNPFDAVVLRQFVNRNLNRMRAHGSLIAYANDMQRETLAQLGLQCLFRDPVRNISLWCVVP</sequence>
<dbReference type="CDD" id="cd02440">
    <property type="entry name" value="AdoMet_MTases"/>
    <property type="match status" value="1"/>
</dbReference>
<organism evidence="2 5">
    <name type="scientific">Acidovorax delafieldii</name>
    <name type="common">Pseudomonas delafieldii</name>
    <dbReference type="NCBI Taxonomy" id="47920"/>
    <lineage>
        <taxon>Bacteria</taxon>
        <taxon>Pseudomonadati</taxon>
        <taxon>Pseudomonadota</taxon>
        <taxon>Betaproteobacteria</taxon>
        <taxon>Burkholderiales</taxon>
        <taxon>Comamonadaceae</taxon>
        <taxon>Acidovorax</taxon>
    </lineage>
</organism>
<dbReference type="AlphaFoldDB" id="A0AAJ2C5I8"/>
<keyword evidence="2" id="KW-0489">Methyltransferase</keyword>
<evidence type="ECO:0000313" key="4">
    <source>
        <dbReference type="Proteomes" id="UP001249076"/>
    </source>
</evidence>
<dbReference type="Proteomes" id="UP001249076">
    <property type="component" value="Unassembled WGS sequence"/>
</dbReference>
<dbReference type="RefSeq" id="WP_209817164.1">
    <property type="nucleotide sequence ID" value="NZ_JAVDTL010000002.1"/>
</dbReference>
<keyword evidence="2" id="KW-0808">Transferase</keyword>
<dbReference type="SUPFAM" id="SSF53335">
    <property type="entry name" value="S-adenosyl-L-methionine-dependent methyltransferases"/>
    <property type="match status" value="1"/>
</dbReference>
<dbReference type="InterPro" id="IPR029063">
    <property type="entry name" value="SAM-dependent_MTases_sf"/>
</dbReference>
<dbReference type="Pfam" id="PF13649">
    <property type="entry name" value="Methyltransf_25"/>
    <property type="match status" value="1"/>
</dbReference>
<reference evidence="2 4" key="1">
    <citation type="submission" date="2023-07" db="EMBL/GenBank/DDBJ databases">
        <title>Sorghum-associated microbial communities from plants grown in Nebraska, USA.</title>
        <authorList>
            <person name="Schachtman D."/>
        </authorList>
    </citation>
    <scope>NUCLEOTIDE SEQUENCE</scope>
    <source>
        <strain evidence="3 4">BE105</strain>
        <strain evidence="2">BE69</strain>
    </source>
</reference>
<evidence type="ECO:0000313" key="3">
    <source>
        <dbReference type="EMBL" id="MDR6836911.1"/>
    </source>
</evidence>